<feature type="chain" id="PRO_5042277999" description="Secreted protein" evidence="1">
    <location>
        <begin position="17"/>
        <end position="80"/>
    </location>
</feature>
<evidence type="ECO:0000256" key="1">
    <source>
        <dbReference type="SAM" id="SignalP"/>
    </source>
</evidence>
<keyword evidence="3" id="KW-1185">Reference proteome</keyword>
<name>A0AAD7FQ77_9AGAR</name>
<comment type="caution">
    <text evidence="2">The sequence shown here is derived from an EMBL/GenBank/DDBJ whole genome shotgun (WGS) entry which is preliminary data.</text>
</comment>
<gene>
    <name evidence="2" type="ORF">FB45DRAFT_913879</name>
</gene>
<evidence type="ECO:0000313" key="3">
    <source>
        <dbReference type="Proteomes" id="UP001221142"/>
    </source>
</evidence>
<dbReference type="EMBL" id="JARKIF010000008">
    <property type="protein sequence ID" value="KAJ7632918.1"/>
    <property type="molecule type" value="Genomic_DNA"/>
</dbReference>
<dbReference type="AlphaFoldDB" id="A0AAD7FQ77"/>
<protein>
    <recommendedName>
        <fullName evidence="4">Secreted protein</fullName>
    </recommendedName>
</protein>
<accession>A0AAD7FQ77</accession>
<dbReference type="Proteomes" id="UP001221142">
    <property type="component" value="Unassembled WGS sequence"/>
</dbReference>
<reference evidence="2" key="1">
    <citation type="submission" date="2023-03" db="EMBL/GenBank/DDBJ databases">
        <title>Massive genome expansion in bonnet fungi (Mycena s.s.) driven by repeated elements and novel gene families across ecological guilds.</title>
        <authorList>
            <consortium name="Lawrence Berkeley National Laboratory"/>
            <person name="Harder C.B."/>
            <person name="Miyauchi S."/>
            <person name="Viragh M."/>
            <person name="Kuo A."/>
            <person name="Thoen E."/>
            <person name="Andreopoulos B."/>
            <person name="Lu D."/>
            <person name="Skrede I."/>
            <person name="Drula E."/>
            <person name="Henrissat B."/>
            <person name="Morin E."/>
            <person name="Kohler A."/>
            <person name="Barry K."/>
            <person name="LaButti K."/>
            <person name="Morin E."/>
            <person name="Salamov A."/>
            <person name="Lipzen A."/>
            <person name="Mereny Z."/>
            <person name="Hegedus B."/>
            <person name="Baldrian P."/>
            <person name="Stursova M."/>
            <person name="Weitz H."/>
            <person name="Taylor A."/>
            <person name="Grigoriev I.V."/>
            <person name="Nagy L.G."/>
            <person name="Martin F."/>
            <person name="Kauserud H."/>
        </authorList>
    </citation>
    <scope>NUCLEOTIDE SEQUENCE</scope>
    <source>
        <strain evidence="2">9284</strain>
    </source>
</reference>
<evidence type="ECO:0000313" key="2">
    <source>
        <dbReference type="EMBL" id="KAJ7632918.1"/>
    </source>
</evidence>
<proteinExistence type="predicted"/>
<evidence type="ECO:0008006" key="4">
    <source>
        <dbReference type="Google" id="ProtNLM"/>
    </source>
</evidence>
<sequence>MFAAILLLVFLPPLLAYPSPTSMCTPVLKANGLPFCNPFLCLRPPKSPRTRWARRRYYLGGLGPSRLWLQQGALQDGRRP</sequence>
<organism evidence="2 3">
    <name type="scientific">Roridomyces roridus</name>
    <dbReference type="NCBI Taxonomy" id="1738132"/>
    <lineage>
        <taxon>Eukaryota</taxon>
        <taxon>Fungi</taxon>
        <taxon>Dikarya</taxon>
        <taxon>Basidiomycota</taxon>
        <taxon>Agaricomycotina</taxon>
        <taxon>Agaricomycetes</taxon>
        <taxon>Agaricomycetidae</taxon>
        <taxon>Agaricales</taxon>
        <taxon>Marasmiineae</taxon>
        <taxon>Mycenaceae</taxon>
        <taxon>Roridomyces</taxon>
    </lineage>
</organism>
<keyword evidence="1" id="KW-0732">Signal</keyword>
<feature type="signal peptide" evidence="1">
    <location>
        <begin position="1"/>
        <end position="16"/>
    </location>
</feature>